<dbReference type="Gene3D" id="3.40.50.880">
    <property type="match status" value="1"/>
</dbReference>
<evidence type="ECO:0000256" key="2">
    <source>
        <dbReference type="PIRSR" id="PIRSR005639-1"/>
    </source>
</evidence>
<dbReference type="PROSITE" id="PS51273">
    <property type="entry name" value="GATASE_TYPE_1"/>
    <property type="match status" value="1"/>
</dbReference>
<feature type="active site" description="Charge relay system" evidence="2">
    <location>
        <position position="208"/>
    </location>
</feature>
<protein>
    <submittedName>
        <fullName evidence="4">DEBR0S1_04082g1_1</fullName>
    </submittedName>
</protein>
<gene>
    <name evidence="4" type="primary">SNO1</name>
    <name evidence="4" type="ORF">DEBR0S1_04082G</name>
</gene>
<accession>A0A3F2XZJ0</accession>
<proteinExistence type="predicted"/>
<keyword evidence="5" id="KW-1185">Reference proteome</keyword>
<dbReference type="Proteomes" id="UP000478008">
    <property type="component" value="Unassembled WGS sequence"/>
</dbReference>
<dbReference type="PANTHER" id="PTHR31559">
    <property type="entry name" value="PYRIDOXAL 5'-PHOSPHATE SYNTHASE SUBUNIT SNO"/>
    <property type="match status" value="1"/>
</dbReference>
<feature type="binding site" evidence="3">
    <location>
        <position position="134"/>
    </location>
    <ligand>
        <name>L-glutamine</name>
        <dbReference type="ChEBI" id="CHEBI:58359"/>
    </ligand>
</feature>
<dbReference type="InterPro" id="IPR029062">
    <property type="entry name" value="Class_I_gatase-like"/>
</dbReference>
<dbReference type="EMBL" id="CABFWN010000001">
    <property type="protein sequence ID" value="VUG15959.1"/>
    <property type="molecule type" value="Genomic_DNA"/>
</dbReference>
<dbReference type="OMA" id="RWHQYFV"/>
<feature type="active site" description="Charge relay system" evidence="2">
    <location>
        <position position="210"/>
    </location>
</feature>
<feature type="binding site" evidence="3">
    <location>
        <begin position="166"/>
        <end position="167"/>
    </location>
    <ligand>
        <name>L-glutamine</name>
        <dbReference type="ChEBI" id="CHEBI:58359"/>
    </ligand>
</feature>
<name>A0A3F2XZJ0_DEKBR</name>
<dbReference type="PIRSF" id="PIRSF005639">
    <property type="entry name" value="Glut_amidoT_SNO"/>
    <property type="match status" value="1"/>
</dbReference>
<dbReference type="AlphaFoldDB" id="A0A3F2XZJ0"/>
<dbReference type="GO" id="GO:0004359">
    <property type="term" value="F:glutaminase activity"/>
    <property type="evidence" value="ECO:0007669"/>
    <property type="project" value="InterPro"/>
</dbReference>
<evidence type="ECO:0000256" key="3">
    <source>
        <dbReference type="PIRSR" id="PIRSR005639-2"/>
    </source>
</evidence>
<dbReference type="SUPFAM" id="SSF52317">
    <property type="entry name" value="Class I glutamine amidotransferase-like"/>
    <property type="match status" value="1"/>
</dbReference>
<feature type="active site" description="Nucleophile" evidence="2">
    <location>
        <position position="99"/>
    </location>
</feature>
<evidence type="ECO:0000256" key="1">
    <source>
        <dbReference type="ARBA" id="ARBA00022962"/>
    </source>
</evidence>
<dbReference type="PANTHER" id="PTHR31559:SF0">
    <property type="entry name" value="PYRIDOXAL 5'-PHOSPHATE SYNTHASE SUBUNIT SNO1-RELATED"/>
    <property type="match status" value="1"/>
</dbReference>
<dbReference type="GO" id="GO:0008614">
    <property type="term" value="P:pyridoxine metabolic process"/>
    <property type="evidence" value="ECO:0007669"/>
    <property type="project" value="TreeGrafter"/>
</dbReference>
<dbReference type="GO" id="GO:0042823">
    <property type="term" value="P:pyridoxal phosphate biosynthetic process"/>
    <property type="evidence" value="ECO:0007669"/>
    <property type="project" value="InterPro"/>
</dbReference>
<sequence>MNEQKKVVKVGVLALQGSFREHLSHLENLFKELAENSDYSMYEFKACKVKAKKDLDSLNGIIICGGESTTMTILLQRTKILNTLREMITKRHLPAWGTCCGLILLSNHIENNKSKILGDLTYECIGGLDVTVSRNSFGRQLESFTETIDLTEATNHQIKIFKGVFIRAPTITTIDSNDGTKILATVTRNEHTYVIGAMNRTVLGTSFHPELVDGDYRFHKWFLDEFILKNLDL</sequence>
<feature type="binding site" evidence="3">
    <location>
        <begin position="66"/>
        <end position="68"/>
    </location>
    <ligand>
        <name>L-glutamine</name>
        <dbReference type="ChEBI" id="CHEBI:58359"/>
    </ligand>
</feature>
<evidence type="ECO:0000313" key="5">
    <source>
        <dbReference type="Proteomes" id="UP000478008"/>
    </source>
</evidence>
<dbReference type="NCBIfam" id="TIGR03800">
    <property type="entry name" value="PLP_synth_Pdx2"/>
    <property type="match status" value="1"/>
</dbReference>
<dbReference type="Pfam" id="PF01174">
    <property type="entry name" value="SNO"/>
    <property type="match status" value="1"/>
</dbReference>
<dbReference type="InterPro" id="IPR002161">
    <property type="entry name" value="PdxT/SNO"/>
</dbReference>
<dbReference type="GO" id="GO:1903600">
    <property type="term" value="C:glutaminase complex"/>
    <property type="evidence" value="ECO:0007669"/>
    <property type="project" value="TreeGrafter"/>
</dbReference>
<organism evidence="4 5">
    <name type="scientific">Dekkera bruxellensis</name>
    <name type="common">Brettanomyces custersii</name>
    <dbReference type="NCBI Taxonomy" id="5007"/>
    <lineage>
        <taxon>Eukaryota</taxon>
        <taxon>Fungi</taxon>
        <taxon>Dikarya</taxon>
        <taxon>Ascomycota</taxon>
        <taxon>Saccharomycotina</taxon>
        <taxon>Pichiomycetes</taxon>
        <taxon>Pichiales</taxon>
        <taxon>Pichiaceae</taxon>
        <taxon>Brettanomyces</taxon>
    </lineage>
</organism>
<dbReference type="STRING" id="5007.A0A3F2XZJ0"/>
<dbReference type="GO" id="GO:0005829">
    <property type="term" value="C:cytosol"/>
    <property type="evidence" value="ECO:0007669"/>
    <property type="project" value="TreeGrafter"/>
</dbReference>
<reference evidence="4 5" key="1">
    <citation type="submission" date="2019-07" db="EMBL/GenBank/DDBJ databases">
        <authorList>
            <person name="Friedrich A."/>
            <person name="Schacherer J."/>
        </authorList>
    </citation>
    <scope>NUCLEOTIDE SEQUENCE [LARGE SCALE GENOMIC DNA]</scope>
</reference>
<evidence type="ECO:0000313" key="4">
    <source>
        <dbReference type="EMBL" id="VUG15959.1"/>
    </source>
</evidence>
<dbReference type="PROSITE" id="PS51130">
    <property type="entry name" value="PDXT_SNO_2"/>
    <property type="match status" value="1"/>
</dbReference>
<keyword evidence="1" id="KW-0315">Glutamine amidotransferase</keyword>